<keyword evidence="4" id="KW-1185">Reference proteome</keyword>
<evidence type="ECO:0000313" key="3">
    <source>
        <dbReference type="EMBL" id="KAK4875554.1"/>
    </source>
</evidence>
<reference evidence="4" key="1">
    <citation type="submission" date="2023-01" db="EMBL/GenBank/DDBJ databases">
        <title>Key to firefly adult light organ development and bioluminescence: homeobox transcription factors regulate luciferase expression and transportation to peroxisome.</title>
        <authorList>
            <person name="Fu X."/>
        </authorList>
    </citation>
    <scope>NUCLEOTIDE SEQUENCE [LARGE SCALE GENOMIC DNA]</scope>
</reference>
<dbReference type="Pfam" id="PF07898">
    <property type="entry name" value="DUF1676"/>
    <property type="match status" value="1"/>
</dbReference>
<keyword evidence="2" id="KW-1133">Transmembrane helix</keyword>
<dbReference type="PANTHER" id="PTHR21879:SF12">
    <property type="entry name" value="OSIRIS 12"/>
    <property type="match status" value="1"/>
</dbReference>
<evidence type="ECO:0000256" key="1">
    <source>
        <dbReference type="SAM" id="MobiDB-lite"/>
    </source>
</evidence>
<keyword evidence="2" id="KW-0472">Membrane</keyword>
<gene>
    <name evidence="3" type="ORF">RN001_011976</name>
</gene>
<dbReference type="AlphaFoldDB" id="A0AAN7PSG1"/>
<organism evidence="3 4">
    <name type="scientific">Aquatica leii</name>
    <dbReference type="NCBI Taxonomy" id="1421715"/>
    <lineage>
        <taxon>Eukaryota</taxon>
        <taxon>Metazoa</taxon>
        <taxon>Ecdysozoa</taxon>
        <taxon>Arthropoda</taxon>
        <taxon>Hexapoda</taxon>
        <taxon>Insecta</taxon>
        <taxon>Pterygota</taxon>
        <taxon>Neoptera</taxon>
        <taxon>Endopterygota</taxon>
        <taxon>Coleoptera</taxon>
        <taxon>Polyphaga</taxon>
        <taxon>Elateriformia</taxon>
        <taxon>Elateroidea</taxon>
        <taxon>Lampyridae</taxon>
        <taxon>Luciolinae</taxon>
        <taxon>Aquatica</taxon>
    </lineage>
</organism>
<accession>A0AAN7PSG1</accession>
<dbReference type="GO" id="GO:0016020">
    <property type="term" value="C:membrane"/>
    <property type="evidence" value="ECO:0007669"/>
    <property type="project" value="TreeGrafter"/>
</dbReference>
<feature type="region of interest" description="Disordered" evidence="1">
    <location>
        <begin position="1"/>
        <end position="26"/>
    </location>
</feature>
<proteinExistence type="predicted"/>
<evidence type="ECO:0000256" key="2">
    <source>
        <dbReference type="SAM" id="Phobius"/>
    </source>
</evidence>
<feature type="transmembrane region" description="Helical" evidence="2">
    <location>
        <begin position="147"/>
        <end position="171"/>
    </location>
</feature>
<dbReference type="Proteomes" id="UP001353858">
    <property type="component" value="Unassembled WGS sequence"/>
</dbReference>
<keyword evidence="2" id="KW-0812">Transmembrane</keyword>
<dbReference type="PANTHER" id="PTHR21879">
    <property type="entry name" value="FI03362P-RELATED-RELATED"/>
    <property type="match status" value="1"/>
</dbReference>
<dbReference type="EMBL" id="JARPUR010000005">
    <property type="protein sequence ID" value="KAK4875554.1"/>
    <property type="molecule type" value="Genomic_DNA"/>
</dbReference>
<comment type="caution">
    <text evidence="3">The sequence shown here is derived from an EMBL/GenBank/DDBJ whole genome shotgun (WGS) entry which is preliminary data.</text>
</comment>
<name>A0AAN7PSG1_9COLE</name>
<protein>
    <submittedName>
        <fullName evidence="3">Uncharacterized protein</fullName>
    </submittedName>
</protein>
<evidence type="ECO:0000313" key="4">
    <source>
        <dbReference type="Proteomes" id="UP001353858"/>
    </source>
</evidence>
<sequence>MSSNSDSADKERKCKKGKKNPESWKRNKTKYAQTHGKRYLNTRGNVFEPKTITDFNCIVVICVLTTVRGGWLDEISNDRGIDLGNGVTLRIDQLNRKNVSVFERHALQLNYGKFGLRIEKSLNKDALQVGLYIKDNIEGRGKKVDEITIPAIIGFKVTAIAAMIFVTVAVLVLKAFALSKLSAAVTAGILLSKFLTHKSSNKQVEEKIPYFYYPSIYEDPSSTGYNLNNISPYYAYPDYDPKNLHRSEAKGQYSVVETPENDLNSTDASKRVDNQKRQPFFYTLPLKKYKYYS</sequence>
<dbReference type="InterPro" id="IPR012464">
    <property type="entry name" value="DUF1676"/>
</dbReference>